<evidence type="ECO:0000256" key="9">
    <source>
        <dbReference type="RuleBase" id="RU363032"/>
    </source>
</evidence>
<name>A0A1P8KJT2_9BACT</name>
<feature type="domain" description="ABC transmembrane type-1" evidence="10">
    <location>
        <begin position="89"/>
        <end position="382"/>
    </location>
</feature>
<keyword evidence="6" id="KW-0029">Amino-acid transport</keyword>
<dbReference type="EMBL" id="CP019070">
    <property type="protein sequence ID" value="APW64784.1"/>
    <property type="molecule type" value="Genomic_DNA"/>
</dbReference>
<dbReference type="NCBIfam" id="TIGR01726">
    <property type="entry name" value="HEQRo_perm_3TM"/>
    <property type="match status" value="1"/>
</dbReference>
<evidence type="ECO:0000256" key="3">
    <source>
        <dbReference type="ARBA" id="ARBA00022448"/>
    </source>
</evidence>
<gene>
    <name evidence="11" type="ORF">LPB137_02440</name>
</gene>
<keyword evidence="8 9" id="KW-0472">Membrane</keyword>
<evidence type="ECO:0000256" key="8">
    <source>
        <dbReference type="ARBA" id="ARBA00023136"/>
    </source>
</evidence>
<dbReference type="GO" id="GO:0006865">
    <property type="term" value="P:amino acid transport"/>
    <property type="evidence" value="ECO:0007669"/>
    <property type="project" value="UniProtKB-KW"/>
</dbReference>
<evidence type="ECO:0000313" key="12">
    <source>
        <dbReference type="Proteomes" id="UP000186074"/>
    </source>
</evidence>
<evidence type="ECO:0000259" key="10">
    <source>
        <dbReference type="PROSITE" id="PS50928"/>
    </source>
</evidence>
<dbReference type="PANTHER" id="PTHR30614">
    <property type="entry name" value="MEMBRANE COMPONENT OF AMINO ACID ABC TRANSPORTER"/>
    <property type="match status" value="1"/>
</dbReference>
<keyword evidence="5 9" id="KW-0812">Transmembrane</keyword>
<protein>
    <submittedName>
        <fullName evidence="11">Amino acid ABC transporter permease</fullName>
    </submittedName>
</protein>
<evidence type="ECO:0000256" key="6">
    <source>
        <dbReference type="ARBA" id="ARBA00022970"/>
    </source>
</evidence>
<evidence type="ECO:0000256" key="4">
    <source>
        <dbReference type="ARBA" id="ARBA00022475"/>
    </source>
</evidence>
<sequence length="394" mass="43573">MKTHKKARQKEVAFYNNPENRAIIYQVLALAGIFIFTYFILNNMFENIEKRGINTGFDFLSSEAGFGILQSLVAYDESDSHGKVFLVGLLNTILVSVIGIIFATIIGLLVGIGRLSKNFMVSKLSMIYVETFRNIPILLQILFWYNVVLASLPSPRQSISFFDSIFFNNRGLYIPRPILESGFTAVIIAFIIAIASVIYLKKWATKRHDETGEDFPLFWVSIGILIAAPTLVFFLSGSPATLEFAALKGFNFTGGWTLIPELLALAFALSIYTATYIAEAVRAGIEAVPKGQKEAAAALGLKDSTILKKVVLPQALRVIIPPVINQYLNLVKNSSLATAIGYPELVTVFSGTSLNQVGQAIEIILMTMAVYLTLSIIISILMNYLNSRMQIKER</sequence>
<evidence type="ECO:0000256" key="2">
    <source>
        <dbReference type="ARBA" id="ARBA00010072"/>
    </source>
</evidence>
<dbReference type="RefSeq" id="WP_076083933.1">
    <property type="nucleotide sequence ID" value="NZ_CP019070.1"/>
</dbReference>
<organism evidence="11 12">
    <name type="scientific">Poseidonibacter parvus</name>
    <dbReference type="NCBI Taxonomy" id="1850254"/>
    <lineage>
        <taxon>Bacteria</taxon>
        <taxon>Pseudomonadati</taxon>
        <taxon>Campylobacterota</taxon>
        <taxon>Epsilonproteobacteria</taxon>
        <taxon>Campylobacterales</taxon>
        <taxon>Arcobacteraceae</taxon>
        <taxon>Poseidonibacter</taxon>
    </lineage>
</organism>
<dbReference type="Proteomes" id="UP000186074">
    <property type="component" value="Chromosome"/>
</dbReference>
<feature type="transmembrane region" description="Helical" evidence="9">
    <location>
        <begin position="23"/>
        <end position="41"/>
    </location>
</feature>
<dbReference type="InterPro" id="IPR035906">
    <property type="entry name" value="MetI-like_sf"/>
</dbReference>
<dbReference type="STRING" id="1850254.LPB137_02440"/>
<keyword evidence="3 9" id="KW-0813">Transport</keyword>
<feature type="transmembrane region" description="Helical" evidence="9">
    <location>
        <begin position="84"/>
        <end position="112"/>
    </location>
</feature>
<dbReference type="SUPFAM" id="SSF161098">
    <property type="entry name" value="MetI-like"/>
    <property type="match status" value="2"/>
</dbReference>
<dbReference type="OrthoDB" id="92598at2"/>
<dbReference type="Gene3D" id="1.10.3720.10">
    <property type="entry name" value="MetI-like"/>
    <property type="match status" value="2"/>
</dbReference>
<evidence type="ECO:0000256" key="1">
    <source>
        <dbReference type="ARBA" id="ARBA00004429"/>
    </source>
</evidence>
<keyword evidence="12" id="KW-1185">Reference proteome</keyword>
<dbReference type="AlphaFoldDB" id="A0A1P8KJT2"/>
<reference evidence="11 12" key="1">
    <citation type="submission" date="2017-01" db="EMBL/GenBank/DDBJ databases">
        <title>Genome sequencing of Arcobacter sp. LPB0137.</title>
        <authorList>
            <person name="Lee G.-W."/>
            <person name="Yi H."/>
        </authorList>
    </citation>
    <scope>NUCLEOTIDE SEQUENCE [LARGE SCALE GENOMIC DNA]</scope>
    <source>
        <strain evidence="11 12">LPB0137</strain>
    </source>
</reference>
<feature type="transmembrane region" description="Helical" evidence="9">
    <location>
        <begin position="363"/>
        <end position="385"/>
    </location>
</feature>
<evidence type="ECO:0000256" key="5">
    <source>
        <dbReference type="ARBA" id="ARBA00022692"/>
    </source>
</evidence>
<dbReference type="InterPro" id="IPR010065">
    <property type="entry name" value="AA_ABC_transptr_permease_3TM"/>
</dbReference>
<feature type="transmembrane region" description="Helical" evidence="9">
    <location>
        <begin position="178"/>
        <end position="200"/>
    </location>
</feature>
<evidence type="ECO:0000313" key="11">
    <source>
        <dbReference type="EMBL" id="APW64784.1"/>
    </source>
</evidence>
<keyword evidence="7 9" id="KW-1133">Transmembrane helix</keyword>
<feature type="transmembrane region" description="Helical" evidence="9">
    <location>
        <begin position="215"/>
        <end position="235"/>
    </location>
</feature>
<dbReference type="GO" id="GO:0022857">
    <property type="term" value="F:transmembrane transporter activity"/>
    <property type="evidence" value="ECO:0007669"/>
    <property type="project" value="InterPro"/>
</dbReference>
<dbReference type="KEGG" id="alp:LPB137_02440"/>
<dbReference type="CDD" id="cd06261">
    <property type="entry name" value="TM_PBP2"/>
    <property type="match status" value="1"/>
</dbReference>
<dbReference type="GO" id="GO:0043190">
    <property type="term" value="C:ATP-binding cassette (ABC) transporter complex"/>
    <property type="evidence" value="ECO:0007669"/>
    <property type="project" value="InterPro"/>
</dbReference>
<evidence type="ECO:0000256" key="7">
    <source>
        <dbReference type="ARBA" id="ARBA00022989"/>
    </source>
</evidence>
<keyword evidence="4" id="KW-1003">Cell membrane</keyword>
<dbReference type="Pfam" id="PF00528">
    <property type="entry name" value="BPD_transp_1"/>
    <property type="match status" value="1"/>
</dbReference>
<dbReference type="InterPro" id="IPR043429">
    <property type="entry name" value="ArtM/GltK/GlnP/TcyL/YhdX-like"/>
</dbReference>
<dbReference type="PANTHER" id="PTHR30614:SF37">
    <property type="entry name" value="AMINO-ACID ABC TRANSPORTER PERMEASE PROTEIN YHDX-RELATED"/>
    <property type="match status" value="1"/>
</dbReference>
<comment type="similarity">
    <text evidence="2">Belongs to the binding-protein-dependent transport system permease family. HisMQ subfamily.</text>
</comment>
<dbReference type="InterPro" id="IPR000515">
    <property type="entry name" value="MetI-like"/>
</dbReference>
<feature type="transmembrane region" description="Helical" evidence="9">
    <location>
        <begin position="256"/>
        <end position="278"/>
    </location>
</feature>
<comment type="subcellular location">
    <subcellularLocation>
        <location evidence="1">Cell inner membrane</location>
        <topology evidence="1">Multi-pass membrane protein</topology>
    </subcellularLocation>
    <subcellularLocation>
        <location evidence="9">Cell membrane</location>
        <topology evidence="9">Multi-pass membrane protein</topology>
    </subcellularLocation>
</comment>
<proteinExistence type="inferred from homology"/>
<accession>A0A1P8KJT2</accession>
<dbReference type="PROSITE" id="PS50928">
    <property type="entry name" value="ABC_TM1"/>
    <property type="match status" value="1"/>
</dbReference>